<keyword evidence="1" id="KW-1133">Transmembrane helix</keyword>
<keyword evidence="1" id="KW-0812">Transmembrane</keyword>
<comment type="caution">
    <text evidence="2">The sequence shown here is derived from an EMBL/GenBank/DDBJ whole genome shotgun (WGS) entry which is preliminary data.</text>
</comment>
<protein>
    <submittedName>
        <fullName evidence="2">Uncharacterized protein</fullName>
    </submittedName>
</protein>
<gene>
    <name evidence="2" type="ORF">LCGC14_1693230</name>
</gene>
<feature type="transmembrane region" description="Helical" evidence="1">
    <location>
        <begin position="131"/>
        <end position="149"/>
    </location>
</feature>
<dbReference type="EMBL" id="LAZR01014837">
    <property type="protein sequence ID" value="KKM15716.1"/>
    <property type="molecule type" value="Genomic_DNA"/>
</dbReference>
<sequence>MITKLFLLLSTREEWKILYNISIPIDLKGKDRLYWEQRYTGECDVLTLLIHWDTSGTNFDNFIYAPDGINDICDNTKMYTIPNDSFGGSDRFVLVIRGVHLNYLYTLHMYWKFWIERDIVETSEVSNTIGIDLIPFLLGFMCIGVIMVYRRCKIVSISSIGIQNISEFEFY</sequence>
<evidence type="ECO:0000256" key="1">
    <source>
        <dbReference type="SAM" id="Phobius"/>
    </source>
</evidence>
<proteinExistence type="predicted"/>
<name>A0A0F9HK48_9ZZZZ</name>
<organism evidence="2">
    <name type="scientific">marine sediment metagenome</name>
    <dbReference type="NCBI Taxonomy" id="412755"/>
    <lineage>
        <taxon>unclassified sequences</taxon>
        <taxon>metagenomes</taxon>
        <taxon>ecological metagenomes</taxon>
    </lineage>
</organism>
<keyword evidence="1" id="KW-0472">Membrane</keyword>
<accession>A0A0F9HK48</accession>
<evidence type="ECO:0000313" key="2">
    <source>
        <dbReference type="EMBL" id="KKM15716.1"/>
    </source>
</evidence>
<reference evidence="2" key="1">
    <citation type="journal article" date="2015" name="Nature">
        <title>Complex archaea that bridge the gap between prokaryotes and eukaryotes.</title>
        <authorList>
            <person name="Spang A."/>
            <person name="Saw J.H."/>
            <person name="Jorgensen S.L."/>
            <person name="Zaremba-Niedzwiedzka K."/>
            <person name="Martijn J."/>
            <person name="Lind A.E."/>
            <person name="van Eijk R."/>
            <person name="Schleper C."/>
            <person name="Guy L."/>
            <person name="Ettema T.J."/>
        </authorList>
    </citation>
    <scope>NUCLEOTIDE SEQUENCE</scope>
</reference>
<dbReference type="AlphaFoldDB" id="A0A0F9HK48"/>